<sequence length="140" mass="15551">MKNLKRQCLMYVLVLLILVSSVSLKTQAAQLEPQTFYYGIEINGVLCGYSEINLSPMVKDGKDMTLLKQKVFAMLSALGSKFNTEVKLTYHIDPATGNFTYHDSEIKQGQTQLGSVIYIEGDTARFTSTPGNKETTRANS</sequence>
<name>X1RN72_9ZZZZ</name>
<dbReference type="AlphaFoldDB" id="X1RN72"/>
<dbReference type="EMBL" id="BARW01008234">
    <property type="protein sequence ID" value="GAI82093.1"/>
    <property type="molecule type" value="Genomic_DNA"/>
</dbReference>
<evidence type="ECO:0000313" key="1">
    <source>
        <dbReference type="EMBL" id="GAI82093.1"/>
    </source>
</evidence>
<proteinExistence type="predicted"/>
<organism evidence="1">
    <name type="scientific">marine sediment metagenome</name>
    <dbReference type="NCBI Taxonomy" id="412755"/>
    <lineage>
        <taxon>unclassified sequences</taxon>
        <taxon>metagenomes</taxon>
        <taxon>ecological metagenomes</taxon>
    </lineage>
</organism>
<protein>
    <submittedName>
        <fullName evidence="1">Uncharacterized protein</fullName>
    </submittedName>
</protein>
<comment type="caution">
    <text evidence="1">The sequence shown here is derived from an EMBL/GenBank/DDBJ whole genome shotgun (WGS) entry which is preliminary data.</text>
</comment>
<accession>X1RN72</accession>
<feature type="non-terminal residue" evidence="1">
    <location>
        <position position="140"/>
    </location>
</feature>
<reference evidence="1" key="1">
    <citation type="journal article" date="2014" name="Front. Microbiol.">
        <title>High frequency of phylogenetically diverse reductive dehalogenase-homologous genes in deep subseafloor sedimentary metagenomes.</title>
        <authorList>
            <person name="Kawai M."/>
            <person name="Futagami T."/>
            <person name="Toyoda A."/>
            <person name="Takaki Y."/>
            <person name="Nishi S."/>
            <person name="Hori S."/>
            <person name="Arai W."/>
            <person name="Tsubouchi T."/>
            <person name="Morono Y."/>
            <person name="Uchiyama I."/>
            <person name="Ito T."/>
            <person name="Fujiyama A."/>
            <person name="Inagaki F."/>
            <person name="Takami H."/>
        </authorList>
    </citation>
    <scope>NUCLEOTIDE SEQUENCE</scope>
    <source>
        <strain evidence="1">Expedition CK06-06</strain>
    </source>
</reference>
<gene>
    <name evidence="1" type="ORF">S12H4_16951</name>
</gene>